<accession>A0A6A7A813</accession>
<dbReference type="Gene3D" id="1.25.40.20">
    <property type="entry name" value="Ankyrin repeat-containing domain"/>
    <property type="match status" value="1"/>
</dbReference>
<dbReference type="OrthoDB" id="4772757at2759"/>
<evidence type="ECO:0000313" key="1">
    <source>
        <dbReference type="EMBL" id="KAF2828879.1"/>
    </source>
</evidence>
<reference evidence="1" key="1">
    <citation type="journal article" date="2020" name="Stud. Mycol.">
        <title>101 Dothideomycetes genomes: a test case for predicting lifestyles and emergence of pathogens.</title>
        <authorList>
            <person name="Haridas S."/>
            <person name="Albert R."/>
            <person name="Binder M."/>
            <person name="Bloem J."/>
            <person name="Labutti K."/>
            <person name="Salamov A."/>
            <person name="Andreopoulos B."/>
            <person name="Baker S."/>
            <person name="Barry K."/>
            <person name="Bills G."/>
            <person name="Bluhm B."/>
            <person name="Cannon C."/>
            <person name="Castanera R."/>
            <person name="Culley D."/>
            <person name="Daum C."/>
            <person name="Ezra D."/>
            <person name="Gonzalez J."/>
            <person name="Henrissat B."/>
            <person name="Kuo A."/>
            <person name="Liang C."/>
            <person name="Lipzen A."/>
            <person name="Lutzoni F."/>
            <person name="Magnuson J."/>
            <person name="Mondo S."/>
            <person name="Nolan M."/>
            <person name="Ohm R."/>
            <person name="Pangilinan J."/>
            <person name="Park H.-J."/>
            <person name="Ramirez L."/>
            <person name="Alfaro M."/>
            <person name="Sun H."/>
            <person name="Tritt A."/>
            <person name="Yoshinaga Y."/>
            <person name="Zwiers L.-H."/>
            <person name="Turgeon B."/>
            <person name="Goodwin S."/>
            <person name="Spatafora J."/>
            <person name="Crous P."/>
            <person name="Grigoriev I."/>
        </authorList>
    </citation>
    <scope>NUCLEOTIDE SEQUENCE</scope>
    <source>
        <strain evidence="1">CBS 113818</strain>
    </source>
</reference>
<sequence>MVKMLLDKGVSINAQSGKYGNGNAFQATLCRSHKVVVKMQLEKGIDVNVQG</sequence>
<organism evidence="1 2">
    <name type="scientific">Ophiobolus disseminans</name>
    <dbReference type="NCBI Taxonomy" id="1469910"/>
    <lineage>
        <taxon>Eukaryota</taxon>
        <taxon>Fungi</taxon>
        <taxon>Dikarya</taxon>
        <taxon>Ascomycota</taxon>
        <taxon>Pezizomycotina</taxon>
        <taxon>Dothideomycetes</taxon>
        <taxon>Pleosporomycetidae</taxon>
        <taxon>Pleosporales</taxon>
        <taxon>Pleosporineae</taxon>
        <taxon>Phaeosphaeriaceae</taxon>
        <taxon>Ophiobolus</taxon>
    </lineage>
</organism>
<evidence type="ECO:0000313" key="2">
    <source>
        <dbReference type="Proteomes" id="UP000799424"/>
    </source>
</evidence>
<name>A0A6A7A813_9PLEO</name>
<feature type="non-terminal residue" evidence="1">
    <location>
        <position position="51"/>
    </location>
</feature>
<protein>
    <submittedName>
        <fullName evidence="1">Uncharacterized protein</fullName>
    </submittedName>
</protein>
<proteinExistence type="predicted"/>
<dbReference type="InterPro" id="IPR036770">
    <property type="entry name" value="Ankyrin_rpt-contain_sf"/>
</dbReference>
<dbReference type="Proteomes" id="UP000799424">
    <property type="component" value="Unassembled WGS sequence"/>
</dbReference>
<dbReference type="EMBL" id="MU006222">
    <property type="protein sequence ID" value="KAF2828879.1"/>
    <property type="molecule type" value="Genomic_DNA"/>
</dbReference>
<gene>
    <name evidence="1" type="ORF">CC86DRAFT_270786</name>
</gene>
<dbReference type="AlphaFoldDB" id="A0A6A7A813"/>
<keyword evidence="2" id="KW-1185">Reference proteome</keyword>